<keyword evidence="11" id="KW-1185">Reference proteome</keyword>
<keyword evidence="6 7" id="KW-0030">Aminoacyl-tRNA synthetase</keyword>
<feature type="domain" description="Aminoacyl-tRNA synthetase class I anticodon-binding" evidence="9">
    <location>
        <begin position="360"/>
        <end position="483"/>
    </location>
</feature>
<dbReference type="InterPro" id="IPR033910">
    <property type="entry name" value="GluRS_core"/>
</dbReference>
<keyword evidence="3 7" id="KW-0547">Nucleotide-binding</keyword>
<dbReference type="GO" id="GO:0005829">
    <property type="term" value="C:cytosol"/>
    <property type="evidence" value="ECO:0007669"/>
    <property type="project" value="TreeGrafter"/>
</dbReference>
<dbReference type="FunFam" id="3.40.50.620:FF:000045">
    <property type="entry name" value="Glutamate--tRNA ligase, mitochondrial"/>
    <property type="match status" value="1"/>
</dbReference>
<dbReference type="PROSITE" id="PS00178">
    <property type="entry name" value="AA_TRNA_LIGASE_I"/>
    <property type="match status" value="1"/>
</dbReference>
<dbReference type="SUPFAM" id="SSF48163">
    <property type="entry name" value="An anticodon-binding domain of class I aminoacyl-tRNA synthetases"/>
    <property type="match status" value="1"/>
</dbReference>
<dbReference type="AlphaFoldDB" id="A0A4R8LR60"/>
<dbReference type="EMBL" id="SORF01000005">
    <property type="protein sequence ID" value="TDY47864.1"/>
    <property type="molecule type" value="Genomic_DNA"/>
</dbReference>
<dbReference type="InterPro" id="IPR020058">
    <property type="entry name" value="Glu/Gln-tRNA-synth_Ib_cat-dom"/>
</dbReference>
<sequence length="495" mass="55770">MDKQVRVRFAPSPTGALHIGGARTAYFNWLFARKNQGVFVLRIDDTDRARSTEESYRQILDSFQWLGIDWDEGPDCGGPYAPYRQSERTEIYRSHLQKLIAEDKVYPCFCSAEQLQADRDEAAREGRPPRYSGRCRNLSPEERARRLSVGDPHVYRLRTDGGGETVVHDLIRGDVVFQNSEIDDFIVWKADDSPTYHFASCVDDLAMQITHVIRAEEHLSNTPRHVALFEAFAAEPPVFAHVPMILAPDRSKLSKRHGATSVSEYRDMGILPEALVNYLLLLGFSPGDDREIVDRETAIELFSLDRVAKHAAVYDVKKLEWLNAHYFRAQSPDVVIDQIWKQIVHLGYVAPDEVDRHVLAWLRTVVEFVQTRSRGTADLIEGMRPYFEPVTTYDEKGVRKQFSDKATPERLRAVAQRLAGVAPFTAPVIESSFRALIDELGLKAGQLIHPVRLALTGVTVGPGLFDVIAMLGREETCERLATAANRIDAGTIAAQ</sequence>
<name>A0A4R8LR60_9BACL</name>
<dbReference type="InterPro" id="IPR045462">
    <property type="entry name" value="aa-tRNA-synth_I_cd-bd"/>
</dbReference>
<dbReference type="GO" id="GO:0004818">
    <property type="term" value="F:glutamate-tRNA ligase activity"/>
    <property type="evidence" value="ECO:0007669"/>
    <property type="project" value="UniProtKB-UniRule"/>
</dbReference>
<comment type="subcellular location">
    <subcellularLocation>
        <location evidence="7">Cytoplasm</location>
    </subcellularLocation>
</comment>
<dbReference type="GO" id="GO:0006424">
    <property type="term" value="P:glutamyl-tRNA aminoacylation"/>
    <property type="evidence" value="ECO:0007669"/>
    <property type="project" value="UniProtKB-UniRule"/>
</dbReference>
<evidence type="ECO:0000256" key="6">
    <source>
        <dbReference type="ARBA" id="ARBA00023146"/>
    </source>
</evidence>
<dbReference type="PRINTS" id="PR00987">
    <property type="entry name" value="TRNASYNTHGLU"/>
</dbReference>
<keyword evidence="4 7" id="KW-0067">ATP-binding</keyword>
<evidence type="ECO:0000256" key="5">
    <source>
        <dbReference type="ARBA" id="ARBA00022917"/>
    </source>
</evidence>
<comment type="function">
    <text evidence="7">Catalyzes the attachment of glutamate to tRNA(Glu) in a two-step reaction: glutamate is first activated by ATP to form Glu-AMP and then transferred to the acceptor end of tRNA(Glu).</text>
</comment>
<keyword evidence="7" id="KW-0963">Cytoplasm</keyword>
<dbReference type="HAMAP" id="MF_00022">
    <property type="entry name" value="Glu_tRNA_synth_type1"/>
    <property type="match status" value="1"/>
</dbReference>
<dbReference type="InterPro" id="IPR000924">
    <property type="entry name" value="Glu/Gln-tRNA-synth"/>
</dbReference>
<proteinExistence type="inferred from homology"/>
<dbReference type="Gene3D" id="1.10.10.350">
    <property type="match status" value="1"/>
</dbReference>
<dbReference type="GO" id="GO:0008270">
    <property type="term" value="F:zinc ion binding"/>
    <property type="evidence" value="ECO:0007669"/>
    <property type="project" value="InterPro"/>
</dbReference>
<dbReference type="GO" id="GO:0005524">
    <property type="term" value="F:ATP binding"/>
    <property type="evidence" value="ECO:0007669"/>
    <property type="project" value="UniProtKB-UniRule"/>
</dbReference>
<feature type="short sequence motif" description="'HIGH' region" evidence="7">
    <location>
        <begin position="11"/>
        <end position="21"/>
    </location>
</feature>
<comment type="similarity">
    <text evidence="1 7">Belongs to the class-I aminoacyl-tRNA synthetase family. Glutamate--tRNA ligase type 1 subfamily.</text>
</comment>
<dbReference type="SUPFAM" id="SSF52374">
    <property type="entry name" value="Nucleotidylyl transferase"/>
    <property type="match status" value="1"/>
</dbReference>
<dbReference type="OrthoDB" id="9807503at2"/>
<reference evidence="10 11" key="1">
    <citation type="submission" date="2019-03" db="EMBL/GenBank/DDBJ databases">
        <title>Genomic Encyclopedia of Type Strains, Phase IV (KMG-IV): sequencing the most valuable type-strain genomes for metagenomic binning, comparative biology and taxonomic classification.</title>
        <authorList>
            <person name="Goeker M."/>
        </authorList>
    </citation>
    <scope>NUCLEOTIDE SEQUENCE [LARGE SCALE GENOMIC DNA]</scope>
    <source>
        <strain evidence="10 11">DSM 17974</strain>
    </source>
</reference>
<accession>A0A4R8LR60</accession>
<gene>
    <name evidence="7" type="primary">gltX</name>
    <name evidence="10" type="ORF">C7445_10542</name>
</gene>
<dbReference type="InterPro" id="IPR014729">
    <property type="entry name" value="Rossmann-like_a/b/a_fold"/>
</dbReference>
<comment type="catalytic activity">
    <reaction evidence="7">
        <text>tRNA(Glu) + L-glutamate + ATP = L-glutamyl-tRNA(Glu) + AMP + diphosphate</text>
        <dbReference type="Rhea" id="RHEA:23540"/>
        <dbReference type="Rhea" id="RHEA-COMP:9663"/>
        <dbReference type="Rhea" id="RHEA-COMP:9680"/>
        <dbReference type="ChEBI" id="CHEBI:29985"/>
        <dbReference type="ChEBI" id="CHEBI:30616"/>
        <dbReference type="ChEBI" id="CHEBI:33019"/>
        <dbReference type="ChEBI" id="CHEBI:78442"/>
        <dbReference type="ChEBI" id="CHEBI:78520"/>
        <dbReference type="ChEBI" id="CHEBI:456215"/>
        <dbReference type="EC" id="6.1.1.17"/>
    </reaction>
</comment>
<dbReference type="InterPro" id="IPR008925">
    <property type="entry name" value="aa_tRNA-synth_I_cd-bd_sf"/>
</dbReference>
<dbReference type="RefSeq" id="WP_134159261.1">
    <property type="nucleotide sequence ID" value="NZ_SORF01000005.1"/>
</dbReference>
<evidence type="ECO:0000259" key="9">
    <source>
        <dbReference type="Pfam" id="PF19269"/>
    </source>
</evidence>
<evidence type="ECO:0000256" key="7">
    <source>
        <dbReference type="HAMAP-Rule" id="MF_00022"/>
    </source>
</evidence>
<dbReference type="Pfam" id="PF19269">
    <property type="entry name" value="Anticodon_2"/>
    <property type="match status" value="1"/>
</dbReference>
<dbReference type="Pfam" id="PF00749">
    <property type="entry name" value="tRNA-synt_1c"/>
    <property type="match status" value="1"/>
</dbReference>
<dbReference type="PANTHER" id="PTHR43311:SF2">
    <property type="entry name" value="GLUTAMATE--TRNA LIGASE, MITOCHONDRIAL-RELATED"/>
    <property type="match status" value="1"/>
</dbReference>
<dbReference type="Gene3D" id="3.40.50.620">
    <property type="entry name" value="HUPs"/>
    <property type="match status" value="1"/>
</dbReference>
<comment type="caution">
    <text evidence="10">The sequence shown here is derived from an EMBL/GenBank/DDBJ whole genome shotgun (WGS) entry which is preliminary data.</text>
</comment>
<dbReference type="CDD" id="cd00808">
    <property type="entry name" value="GluRS_core"/>
    <property type="match status" value="1"/>
</dbReference>
<feature type="short sequence motif" description="'KMSKS' region" evidence="7">
    <location>
        <begin position="252"/>
        <end position="256"/>
    </location>
</feature>
<dbReference type="InterPro" id="IPR001412">
    <property type="entry name" value="aa-tRNA-synth_I_CS"/>
</dbReference>
<keyword evidence="2 7" id="KW-0436">Ligase</keyword>
<evidence type="ECO:0000256" key="4">
    <source>
        <dbReference type="ARBA" id="ARBA00022840"/>
    </source>
</evidence>
<feature type="binding site" evidence="7">
    <location>
        <position position="255"/>
    </location>
    <ligand>
        <name>ATP</name>
        <dbReference type="ChEBI" id="CHEBI:30616"/>
    </ligand>
</feature>
<evidence type="ECO:0000256" key="3">
    <source>
        <dbReference type="ARBA" id="ARBA00022741"/>
    </source>
</evidence>
<evidence type="ECO:0000313" key="10">
    <source>
        <dbReference type="EMBL" id="TDY47864.1"/>
    </source>
</evidence>
<evidence type="ECO:0000256" key="1">
    <source>
        <dbReference type="ARBA" id="ARBA00007894"/>
    </source>
</evidence>
<dbReference type="GO" id="GO:0000049">
    <property type="term" value="F:tRNA binding"/>
    <property type="evidence" value="ECO:0007669"/>
    <property type="project" value="InterPro"/>
</dbReference>
<dbReference type="Proteomes" id="UP000294581">
    <property type="component" value="Unassembled WGS sequence"/>
</dbReference>
<protein>
    <recommendedName>
        <fullName evidence="7">Glutamate--tRNA ligase</fullName>
        <ecNumber evidence="7">6.1.1.17</ecNumber>
    </recommendedName>
    <alternativeName>
        <fullName evidence="7">Glutamyl-tRNA synthetase</fullName>
        <shortName evidence="7">GluRS</shortName>
    </alternativeName>
</protein>
<dbReference type="InterPro" id="IPR049940">
    <property type="entry name" value="GluQ/Sye"/>
</dbReference>
<evidence type="ECO:0000313" key="11">
    <source>
        <dbReference type="Proteomes" id="UP000294581"/>
    </source>
</evidence>
<keyword evidence="5 7" id="KW-0648">Protein biosynthesis</keyword>
<evidence type="ECO:0000256" key="2">
    <source>
        <dbReference type="ARBA" id="ARBA00022598"/>
    </source>
</evidence>
<dbReference type="InterPro" id="IPR004527">
    <property type="entry name" value="Glu-tRNA-ligase_bac/mito"/>
</dbReference>
<comment type="subunit">
    <text evidence="7">Monomer.</text>
</comment>
<dbReference type="InterPro" id="IPR020751">
    <property type="entry name" value="aa-tRNA-synth_I_codon-bd_sub2"/>
</dbReference>
<dbReference type="PANTHER" id="PTHR43311">
    <property type="entry name" value="GLUTAMATE--TRNA LIGASE"/>
    <property type="match status" value="1"/>
</dbReference>
<organism evidence="10 11">
    <name type="scientific">Alicyclobacillus sacchari</name>
    <dbReference type="NCBI Taxonomy" id="392010"/>
    <lineage>
        <taxon>Bacteria</taxon>
        <taxon>Bacillati</taxon>
        <taxon>Bacillota</taxon>
        <taxon>Bacilli</taxon>
        <taxon>Bacillales</taxon>
        <taxon>Alicyclobacillaceae</taxon>
        <taxon>Alicyclobacillus</taxon>
    </lineage>
</organism>
<dbReference type="EC" id="6.1.1.17" evidence="7"/>
<feature type="domain" description="Glutamyl/glutaminyl-tRNA synthetase class Ib catalytic" evidence="8">
    <location>
        <begin position="4"/>
        <end position="321"/>
    </location>
</feature>
<evidence type="ECO:0000259" key="8">
    <source>
        <dbReference type="Pfam" id="PF00749"/>
    </source>
</evidence>
<comment type="caution">
    <text evidence="7">Lacks conserved residue(s) required for the propagation of feature annotation.</text>
</comment>
<dbReference type="NCBIfam" id="TIGR00464">
    <property type="entry name" value="gltX_bact"/>
    <property type="match status" value="1"/>
</dbReference>